<proteinExistence type="predicted"/>
<dbReference type="SMART" id="SM00368">
    <property type="entry name" value="LRR_RI"/>
    <property type="match status" value="6"/>
</dbReference>
<evidence type="ECO:0000313" key="2">
    <source>
        <dbReference type="Proteomes" id="UP000013827"/>
    </source>
</evidence>
<dbReference type="InterPro" id="IPR001611">
    <property type="entry name" value="Leu-rich_rpt"/>
</dbReference>
<dbReference type="GeneID" id="17267959"/>
<dbReference type="STRING" id="2903.R1CIP1"/>
<dbReference type="PaxDb" id="2903-EOD22412"/>
<dbReference type="PANTHER" id="PTHR24114">
    <property type="entry name" value="LEUCINE RICH REPEAT FAMILY PROTEIN"/>
    <property type="match status" value="1"/>
</dbReference>
<organism evidence="1 2">
    <name type="scientific">Emiliania huxleyi (strain CCMP1516)</name>
    <dbReference type="NCBI Taxonomy" id="280463"/>
    <lineage>
        <taxon>Eukaryota</taxon>
        <taxon>Haptista</taxon>
        <taxon>Haptophyta</taxon>
        <taxon>Prymnesiophyceae</taxon>
        <taxon>Isochrysidales</taxon>
        <taxon>Noelaerhabdaceae</taxon>
        <taxon>Emiliania</taxon>
    </lineage>
</organism>
<keyword evidence="2" id="KW-1185">Reference proteome</keyword>
<dbReference type="EnsemblProtists" id="EOD22412">
    <property type="protein sequence ID" value="EOD22412"/>
    <property type="gene ID" value="EMIHUDRAFT_255107"/>
</dbReference>
<dbReference type="Gene3D" id="3.80.10.10">
    <property type="entry name" value="Ribonuclease Inhibitor"/>
    <property type="match status" value="2"/>
</dbReference>
<dbReference type="SUPFAM" id="SSF52047">
    <property type="entry name" value="RNI-like"/>
    <property type="match status" value="1"/>
</dbReference>
<sequence length="418" mass="43302">MASLTLEQVAGKRLKLLTDMGAQMAAEVRRGVAEEAAAEASQLVRIRLGLDRCAEGGAEDKRLKAPLGDKAEAYNDDVRFQAAVGDALKASRVDLSGFDLGDDGVMVGTAVAWMESEPSALTSLTLDWGNVCGRVREALLGAVRKTHTLVALNVGDELTLNPQQLCGREAVRSLDLSNKGLGPGSAAVVAAGLSVNGVLNVLDISRNDIGPVGGVAIAEALQGNEVLKELYLGSNSIGDEGANAIGAALRGNGVLTTLNLSFSDIGPAGGVAIGKALEVNRVLTDLNLSGNNINGETDYINASEVEGESKEVGAKVIYQGREMVVSVGVDSDGDLKLVDVVQTGVRAIAKALEVNGVLTKLSLYQNDIGDEGAKALASALRVNGVLKNIDLRYNELGDEGKGAIRDAASGRVGFELLM</sequence>
<dbReference type="AlphaFoldDB" id="A0A0D3JFX7"/>
<protein>
    <submittedName>
        <fullName evidence="1">Uncharacterized protein</fullName>
    </submittedName>
</protein>
<accession>A0A0D3JFX7</accession>
<dbReference type="RefSeq" id="XP_005774841.1">
    <property type="nucleotide sequence ID" value="XM_005774784.1"/>
</dbReference>
<dbReference type="KEGG" id="ehx:EMIHUDRAFT_255107"/>
<dbReference type="Pfam" id="PF13516">
    <property type="entry name" value="LRR_6"/>
    <property type="match status" value="6"/>
</dbReference>
<dbReference type="eggNOG" id="KOG4308">
    <property type="taxonomic scope" value="Eukaryota"/>
</dbReference>
<evidence type="ECO:0000313" key="1">
    <source>
        <dbReference type="EnsemblProtists" id="EOD22412"/>
    </source>
</evidence>
<reference evidence="1" key="2">
    <citation type="submission" date="2024-10" db="UniProtKB">
        <authorList>
            <consortium name="EnsemblProtists"/>
        </authorList>
    </citation>
    <scope>IDENTIFICATION</scope>
</reference>
<dbReference type="Proteomes" id="UP000013827">
    <property type="component" value="Unassembled WGS sequence"/>
</dbReference>
<dbReference type="InterPro" id="IPR052394">
    <property type="entry name" value="LRR-containing"/>
</dbReference>
<dbReference type="HOGENOM" id="CLU_567959_0_0_1"/>
<reference evidence="2" key="1">
    <citation type="journal article" date="2013" name="Nature">
        <title>Pan genome of the phytoplankton Emiliania underpins its global distribution.</title>
        <authorList>
            <person name="Read B.A."/>
            <person name="Kegel J."/>
            <person name="Klute M.J."/>
            <person name="Kuo A."/>
            <person name="Lefebvre S.C."/>
            <person name="Maumus F."/>
            <person name="Mayer C."/>
            <person name="Miller J."/>
            <person name="Monier A."/>
            <person name="Salamov A."/>
            <person name="Young J."/>
            <person name="Aguilar M."/>
            <person name="Claverie J.M."/>
            <person name="Frickenhaus S."/>
            <person name="Gonzalez K."/>
            <person name="Herman E.K."/>
            <person name="Lin Y.C."/>
            <person name="Napier J."/>
            <person name="Ogata H."/>
            <person name="Sarno A.F."/>
            <person name="Shmutz J."/>
            <person name="Schroeder D."/>
            <person name="de Vargas C."/>
            <person name="Verret F."/>
            <person name="von Dassow P."/>
            <person name="Valentin K."/>
            <person name="Van de Peer Y."/>
            <person name="Wheeler G."/>
            <person name="Dacks J.B."/>
            <person name="Delwiche C.F."/>
            <person name="Dyhrman S.T."/>
            <person name="Glockner G."/>
            <person name="John U."/>
            <person name="Richards T."/>
            <person name="Worden A.Z."/>
            <person name="Zhang X."/>
            <person name="Grigoriev I.V."/>
            <person name="Allen A.E."/>
            <person name="Bidle K."/>
            <person name="Borodovsky M."/>
            <person name="Bowler C."/>
            <person name="Brownlee C."/>
            <person name="Cock J.M."/>
            <person name="Elias M."/>
            <person name="Gladyshev V.N."/>
            <person name="Groth M."/>
            <person name="Guda C."/>
            <person name="Hadaegh A."/>
            <person name="Iglesias-Rodriguez M.D."/>
            <person name="Jenkins J."/>
            <person name="Jones B.M."/>
            <person name="Lawson T."/>
            <person name="Leese F."/>
            <person name="Lindquist E."/>
            <person name="Lobanov A."/>
            <person name="Lomsadze A."/>
            <person name="Malik S.B."/>
            <person name="Marsh M.E."/>
            <person name="Mackinder L."/>
            <person name="Mock T."/>
            <person name="Mueller-Roeber B."/>
            <person name="Pagarete A."/>
            <person name="Parker M."/>
            <person name="Probert I."/>
            <person name="Quesneville H."/>
            <person name="Raines C."/>
            <person name="Rensing S.A."/>
            <person name="Riano-Pachon D.M."/>
            <person name="Richier S."/>
            <person name="Rokitta S."/>
            <person name="Shiraiwa Y."/>
            <person name="Soanes D.M."/>
            <person name="van der Giezen M."/>
            <person name="Wahlund T.M."/>
            <person name="Williams B."/>
            <person name="Wilson W."/>
            <person name="Wolfe G."/>
            <person name="Wurch L.L."/>
        </authorList>
    </citation>
    <scope>NUCLEOTIDE SEQUENCE</scope>
</reference>
<dbReference type="InterPro" id="IPR032675">
    <property type="entry name" value="LRR_dom_sf"/>
</dbReference>
<name>A0A0D3JFX7_EMIH1</name>
<dbReference type="PANTHER" id="PTHR24114:SF2">
    <property type="entry name" value="F-BOX DOMAIN-CONTAINING PROTEIN-RELATED"/>
    <property type="match status" value="1"/>
</dbReference>